<reference evidence="2 3" key="1">
    <citation type="journal article" date="2022" name="Genome Biol. Evol.">
        <title>Host diet, physiology and behaviors set the stage for Lachnospiraceae cladogenesis.</title>
        <authorList>
            <person name="Vera-Ponce De Leon A."/>
            <person name="Schneider M."/>
            <person name="Jahnes B.C."/>
            <person name="Sadowski V."/>
            <person name="Camuy-Velez L.A."/>
            <person name="Duan J."/>
            <person name="Sabree Z.L."/>
        </authorList>
    </citation>
    <scope>NUCLEOTIDE SEQUENCE [LARGE SCALE GENOMIC DNA]</scope>
    <source>
        <strain evidence="2 3">PAL113</strain>
    </source>
</reference>
<keyword evidence="3" id="KW-1185">Reference proteome</keyword>
<dbReference type="Proteomes" id="UP001523566">
    <property type="component" value="Unassembled WGS sequence"/>
</dbReference>
<dbReference type="EMBL" id="JAMZFW010000001">
    <property type="protein sequence ID" value="MCP1100861.1"/>
    <property type="molecule type" value="Genomic_DNA"/>
</dbReference>
<keyword evidence="1" id="KW-1133">Transmembrane helix</keyword>
<evidence type="ECO:0000313" key="2">
    <source>
        <dbReference type="EMBL" id="MCP1100861.1"/>
    </source>
</evidence>
<proteinExistence type="predicted"/>
<comment type="caution">
    <text evidence="2">The sequence shown here is derived from an EMBL/GenBank/DDBJ whole genome shotgun (WGS) entry which is preliminary data.</text>
</comment>
<name>A0ABT1E4U6_9FIRM</name>
<evidence type="ECO:0000256" key="1">
    <source>
        <dbReference type="SAM" id="Phobius"/>
    </source>
</evidence>
<organism evidence="2 3">
    <name type="scientific">Aequitasia blattaphilus</name>
    <dbReference type="NCBI Taxonomy" id="2949332"/>
    <lineage>
        <taxon>Bacteria</taxon>
        <taxon>Bacillati</taxon>
        <taxon>Bacillota</taxon>
        <taxon>Clostridia</taxon>
        <taxon>Lachnospirales</taxon>
        <taxon>Lachnospiraceae</taxon>
        <taxon>Aequitasia</taxon>
    </lineage>
</organism>
<evidence type="ECO:0000313" key="3">
    <source>
        <dbReference type="Proteomes" id="UP001523566"/>
    </source>
</evidence>
<dbReference type="RefSeq" id="WP_262064649.1">
    <property type="nucleotide sequence ID" value="NZ_JAMXOD010000001.1"/>
</dbReference>
<gene>
    <name evidence="2" type="ORF">NK125_00335</name>
</gene>
<sequence>MKISIQKRVLFCITMVCLFIVFSLTVYGKEEDVGTGITEISYEKQYNDVYILSVSVFGEGALHDGSGTIKEQVSKYEIRVDESKTLKIVPSKGYQLDQVILNDTNITDKVKDESITIYGETFNQELKVYFVKAADSPIIRASLNSDNSIKTGDAARLELFVISFLISIFTILCIVKSGKSRCDEERNQND</sequence>
<feature type="transmembrane region" description="Helical" evidence="1">
    <location>
        <begin position="157"/>
        <end position="175"/>
    </location>
</feature>
<protein>
    <submittedName>
        <fullName evidence="2">Uncharacterized protein</fullName>
    </submittedName>
</protein>
<keyword evidence="1" id="KW-0812">Transmembrane</keyword>
<accession>A0ABT1E4U6</accession>
<keyword evidence="1" id="KW-0472">Membrane</keyword>